<feature type="chain" id="PRO_5041391124" evidence="1">
    <location>
        <begin position="16"/>
        <end position="68"/>
    </location>
</feature>
<sequence>MQWAWVLAAVAVWLGLRMQRFVFRDEEMVQLARQYAGLDHELAFSLLIVELLLHPGHVLPERNCGGRS</sequence>
<gene>
    <name evidence="2" type="ORF">QTO34_009810</name>
</gene>
<keyword evidence="3" id="KW-1185">Reference proteome</keyword>
<dbReference type="EMBL" id="JAULJE010000021">
    <property type="protein sequence ID" value="KAK1329628.1"/>
    <property type="molecule type" value="Genomic_DNA"/>
</dbReference>
<name>A0AA40HED3_CNENI</name>
<dbReference type="AlphaFoldDB" id="A0AA40HED3"/>
<accession>A0AA40HED3</accession>
<evidence type="ECO:0000313" key="3">
    <source>
        <dbReference type="Proteomes" id="UP001177744"/>
    </source>
</evidence>
<comment type="caution">
    <text evidence="2">The sequence shown here is derived from an EMBL/GenBank/DDBJ whole genome shotgun (WGS) entry which is preliminary data.</text>
</comment>
<feature type="signal peptide" evidence="1">
    <location>
        <begin position="1"/>
        <end position="15"/>
    </location>
</feature>
<evidence type="ECO:0000313" key="2">
    <source>
        <dbReference type="EMBL" id="KAK1329628.1"/>
    </source>
</evidence>
<dbReference type="Proteomes" id="UP001177744">
    <property type="component" value="Unassembled WGS sequence"/>
</dbReference>
<evidence type="ECO:0000256" key="1">
    <source>
        <dbReference type="SAM" id="SignalP"/>
    </source>
</evidence>
<proteinExistence type="predicted"/>
<keyword evidence="1" id="KW-0732">Signal</keyword>
<protein>
    <submittedName>
        <fullName evidence="2">Uncharacterized protein</fullName>
    </submittedName>
</protein>
<organism evidence="2 3">
    <name type="scientific">Cnephaeus nilssonii</name>
    <name type="common">Northern bat</name>
    <name type="synonym">Eptesicus nilssonii</name>
    <dbReference type="NCBI Taxonomy" id="3371016"/>
    <lineage>
        <taxon>Eukaryota</taxon>
        <taxon>Metazoa</taxon>
        <taxon>Chordata</taxon>
        <taxon>Craniata</taxon>
        <taxon>Vertebrata</taxon>
        <taxon>Euteleostomi</taxon>
        <taxon>Mammalia</taxon>
        <taxon>Eutheria</taxon>
        <taxon>Laurasiatheria</taxon>
        <taxon>Chiroptera</taxon>
        <taxon>Yangochiroptera</taxon>
        <taxon>Vespertilionidae</taxon>
        <taxon>Cnephaeus</taxon>
    </lineage>
</organism>
<reference evidence="2" key="1">
    <citation type="submission" date="2023-06" db="EMBL/GenBank/DDBJ databases">
        <title>Reference genome for the Northern bat (Eptesicus nilssonii), a most northern bat species.</title>
        <authorList>
            <person name="Laine V.N."/>
            <person name="Pulliainen A.T."/>
            <person name="Lilley T.M."/>
        </authorList>
    </citation>
    <scope>NUCLEOTIDE SEQUENCE</scope>
    <source>
        <strain evidence="2">BLF_Eptnil</strain>
        <tissue evidence="2">Kidney</tissue>
    </source>
</reference>